<dbReference type="PANTHER" id="PTHR46796">
    <property type="entry name" value="HTH-TYPE TRANSCRIPTIONAL ACTIVATOR RHAS-RELATED"/>
    <property type="match status" value="1"/>
</dbReference>
<keyword evidence="6" id="KW-1185">Reference proteome</keyword>
<dbReference type="SMART" id="SM00342">
    <property type="entry name" value="HTH_ARAC"/>
    <property type="match status" value="1"/>
</dbReference>
<dbReference type="AlphaFoldDB" id="A0A317QPR7"/>
<dbReference type="OrthoDB" id="9799345at2"/>
<organism evidence="5 6">
    <name type="scientific">Geodermatophilus normandii</name>
    <dbReference type="NCBI Taxonomy" id="1137989"/>
    <lineage>
        <taxon>Bacteria</taxon>
        <taxon>Bacillati</taxon>
        <taxon>Actinomycetota</taxon>
        <taxon>Actinomycetes</taxon>
        <taxon>Geodermatophilales</taxon>
        <taxon>Geodermatophilaceae</taxon>
        <taxon>Geodermatophilus</taxon>
    </lineage>
</organism>
<keyword evidence="2 5" id="KW-0238">DNA-binding</keyword>
<dbReference type="Pfam" id="PF14525">
    <property type="entry name" value="AraC_binding_2"/>
    <property type="match status" value="1"/>
</dbReference>
<evidence type="ECO:0000313" key="5">
    <source>
        <dbReference type="EMBL" id="PWW24867.1"/>
    </source>
</evidence>
<dbReference type="PROSITE" id="PS01124">
    <property type="entry name" value="HTH_ARAC_FAMILY_2"/>
    <property type="match status" value="1"/>
</dbReference>
<evidence type="ECO:0000256" key="1">
    <source>
        <dbReference type="ARBA" id="ARBA00023015"/>
    </source>
</evidence>
<proteinExistence type="predicted"/>
<keyword evidence="3" id="KW-0804">Transcription</keyword>
<evidence type="ECO:0000259" key="4">
    <source>
        <dbReference type="PROSITE" id="PS01124"/>
    </source>
</evidence>
<dbReference type="Gene3D" id="1.10.10.60">
    <property type="entry name" value="Homeodomain-like"/>
    <property type="match status" value="1"/>
</dbReference>
<evidence type="ECO:0000256" key="2">
    <source>
        <dbReference type="ARBA" id="ARBA00023125"/>
    </source>
</evidence>
<dbReference type="InterPro" id="IPR035418">
    <property type="entry name" value="AraC-bd_2"/>
</dbReference>
<dbReference type="Pfam" id="PF12833">
    <property type="entry name" value="HTH_18"/>
    <property type="match status" value="1"/>
</dbReference>
<dbReference type="EMBL" id="QGTX01000001">
    <property type="protein sequence ID" value="PWW24867.1"/>
    <property type="molecule type" value="Genomic_DNA"/>
</dbReference>
<dbReference type="Proteomes" id="UP000246661">
    <property type="component" value="Unassembled WGS sequence"/>
</dbReference>
<dbReference type="GO" id="GO:0003700">
    <property type="term" value="F:DNA-binding transcription factor activity"/>
    <property type="evidence" value="ECO:0007669"/>
    <property type="project" value="InterPro"/>
</dbReference>
<reference evidence="6" key="1">
    <citation type="submission" date="2018-05" db="EMBL/GenBank/DDBJ databases">
        <authorList>
            <person name="Klenk H.-P."/>
            <person name="Huntemann M."/>
            <person name="Clum A."/>
            <person name="Pillay M."/>
            <person name="Palaniappan K."/>
            <person name="Varghese N."/>
            <person name="Mikhailova N."/>
            <person name="Stamatis D."/>
            <person name="Reddy T."/>
            <person name="Daum C."/>
            <person name="Shapiro N."/>
            <person name="Ivanova N."/>
            <person name="Kyrpides N."/>
            <person name="Woyke T."/>
        </authorList>
    </citation>
    <scope>NUCLEOTIDE SEQUENCE [LARGE SCALE GENOMIC DNA]</scope>
    <source>
        <strain evidence="6">DSM 45417</strain>
    </source>
</reference>
<protein>
    <submittedName>
        <fullName evidence="5">AraC-like DNA-binding protein</fullName>
    </submittedName>
</protein>
<dbReference type="PANTHER" id="PTHR46796:SF6">
    <property type="entry name" value="ARAC SUBFAMILY"/>
    <property type="match status" value="1"/>
</dbReference>
<gene>
    <name evidence="5" type="ORF">JD79_04058</name>
</gene>
<dbReference type="InterPro" id="IPR050204">
    <property type="entry name" value="AraC_XylS_family_regulators"/>
</dbReference>
<keyword evidence="1" id="KW-0805">Transcription regulation</keyword>
<dbReference type="GO" id="GO:0043565">
    <property type="term" value="F:sequence-specific DNA binding"/>
    <property type="evidence" value="ECO:0007669"/>
    <property type="project" value="InterPro"/>
</dbReference>
<dbReference type="InterPro" id="IPR018060">
    <property type="entry name" value="HTH_AraC"/>
</dbReference>
<dbReference type="InterPro" id="IPR020449">
    <property type="entry name" value="Tscrpt_reg_AraC-type_HTH"/>
</dbReference>
<dbReference type="InterPro" id="IPR009057">
    <property type="entry name" value="Homeodomain-like_sf"/>
</dbReference>
<dbReference type="RefSeq" id="WP_110006936.1">
    <property type="nucleotide sequence ID" value="NZ_QGTX01000001.1"/>
</dbReference>
<evidence type="ECO:0000256" key="3">
    <source>
        <dbReference type="ARBA" id="ARBA00023163"/>
    </source>
</evidence>
<dbReference type="PRINTS" id="PR00032">
    <property type="entry name" value="HTHARAC"/>
</dbReference>
<name>A0A317QPR7_9ACTN</name>
<dbReference type="SUPFAM" id="SSF46689">
    <property type="entry name" value="Homeodomain-like"/>
    <property type="match status" value="1"/>
</dbReference>
<feature type="domain" description="HTH araC/xylS-type" evidence="4">
    <location>
        <begin position="212"/>
        <end position="313"/>
    </location>
</feature>
<evidence type="ECO:0000313" key="6">
    <source>
        <dbReference type="Proteomes" id="UP000246661"/>
    </source>
</evidence>
<comment type="caution">
    <text evidence="5">The sequence shown here is derived from an EMBL/GenBank/DDBJ whole genome shotgun (WGS) entry which is preliminary data.</text>
</comment>
<accession>A0A317QPR7</accession>
<sequence length="317" mass="33850">MLLFDTTPLPRADRAEAFRAAMQEASAACRVEHGEEPAAMQARMQLFPYGTAALLATDATRFRMVRTARHVARDDAAVVCLAFQHRGRGEFAQLGHEQHVRDGDLMLVDTTAPYGFGCATGGGSRALLVPLDQLGLPVDVVRRATPRLRASPLHDLVRAHLQRIADDAPELSADPGAAALGAATVELVRALVVSAAGDGRHGPGVREDTLVTRVRAHVARHLTDPGLTPAAVARAHGVSVRQLYKALAAAGVSLEQEVITQRLEAARSRLSSPAGRRRSVAAVARACGFTDPSHFARRFRGAYGVSPREWQRAAGGH</sequence>